<protein>
    <submittedName>
        <fullName evidence="1">Uncharacterized protein</fullName>
    </submittedName>
</protein>
<dbReference type="Proteomes" id="UP000030008">
    <property type="component" value="Unassembled WGS sequence"/>
</dbReference>
<proteinExistence type="predicted"/>
<comment type="caution">
    <text evidence="1">The sequence shown here is derived from an EMBL/GenBank/DDBJ whole genome shotgun (WGS) entry which is preliminary data.</text>
</comment>
<sequence>MKQEIILTEEGIKEVCKEARAQFLGNIEHIVGLMPEEDEHQKQLKETISLAVTGIKELMPRYEDAFKSALIDYENKIYPLISIALEERGEVWLPSLGISKEFLDKVGTDMTGFLEYMNDVLEAFGNALYGIHKRLGDASKLQALFVNVDKKRFQA</sequence>
<evidence type="ECO:0000313" key="2">
    <source>
        <dbReference type="Proteomes" id="UP000030008"/>
    </source>
</evidence>
<dbReference type="AlphaFoldDB" id="A0A099I0D5"/>
<dbReference type="RefSeq" id="WP_044908501.1">
    <property type="nucleotide sequence ID" value="NZ_JAJFEK010000062.1"/>
</dbReference>
<name>A0A099I0D5_CLOIN</name>
<dbReference type="EMBL" id="JQIF01000159">
    <property type="protein sequence ID" value="KGJ51071.1"/>
    <property type="molecule type" value="Genomic_DNA"/>
</dbReference>
<evidence type="ECO:0000313" key="1">
    <source>
        <dbReference type="EMBL" id="KGJ51071.1"/>
    </source>
</evidence>
<organism evidence="1 2">
    <name type="scientific">Clostridium innocuum</name>
    <dbReference type="NCBI Taxonomy" id="1522"/>
    <lineage>
        <taxon>Bacteria</taxon>
        <taxon>Bacillati</taxon>
        <taxon>Bacillota</taxon>
        <taxon>Clostridia</taxon>
        <taxon>Eubacteriales</taxon>
        <taxon>Clostridiaceae</taxon>
        <taxon>Clostridium</taxon>
    </lineage>
</organism>
<accession>A0A099I0D5</accession>
<gene>
    <name evidence="1" type="ORF">CIAN88_22700</name>
</gene>
<reference evidence="1 2" key="1">
    <citation type="submission" date="2014-08" db="EMBL/GenBank/DDBJ databases">
        <title>Clostridium innocuum, an unnegligible vancomycin-resistant pathogen causing extra-intestinal infections.</title>
        <authorList>
            <person name="Feng Y."/>
            <person name="Chiu C.-H."/>
        </authorList>
    </citation>
    <scope>NUCLEOTIDE SEQUENCE [LARGE SCALE GENOMIC DNA]</scope>
    <source>
        <strain evidence="1 2">AN88</strain>
    </source>
</reference>